<proteinExistence type="predicted"/>
<keyword evidence="2" id="KW-1185">Reference proteome</keyword>
<sequence length="45" mass="5525">MRIKPVLRRRHVMLLILKNCIRRHQLQRHKYLTVIARDHAALPMQ</sequence>
<dbReference type="Proteomes" id="UP000053660">
    <property type="component" value="Unassembled WGS sequence"/>
</dbReference>
<dbReference type="AlphaFoldDB" id="A0A0B1SLA9"/>
<evidence type="ECO:0000313" key="1">
    <source>
        <dbReference type="EMBL" id="KHJ84010.1"/>
    </source>
</evidence>
<reference evidence="1 2" key="1">
    <citation type="submission" date="2014-03" db="EMBL/GenBank/DDBJ databases">
        <title>Draft genome of the hookworm Oesophagostomum dentatum.</title>
        <authorList>
            <person name="Mitreva M."/>
        </authorList>
    </citation>
    <scope>NUCLEOTIDE SEQUENCE [LARGE SCALE GENOMIC DNA]</scope>
    <source>
        <strain evidence="1 2">OD-Hann</strain>
    </source>
</reference>
<dbReference type="EMBL" id="KN570626">
    <property type="protein sequence ID" value="KHJ84010.1"/>
    <property type="molecule type" value="Genomic_DNA"/>
</dbReference>
<name>A0A0B1SLA9_OESDE</name>
<gene>
    <name evidence="1" type="ORF">OESDEN_16280</name>
</gene>
<organism evidence="1 2">
    <name type="scientific">Oesophagostomum dentatum</name>
    <name type="common">Nodular worm</name>
    <dbReference type="NCBI Taxonomy" id="61180"/>
    <lineage>
        <taxon>Eukaryota</taxon>
        <taxon>Metazoa</taxon>
        <taxon>Ecdysozoa</taxon>
        <taxon>Nematoda</taxon>
        <taxon>Chromadorea</taxon>
        <taxon>Rhabditida</taxon>
        <taxon>Rhabditina</taxon>
        <taxon>Rhabditomorpha</taxon>
        <taxon>Strongyloidea</taxon>
        <taxon>Strongylidae</taxon>
        <taxon>Oesophagostomum</taxon>
    </lineage>
</organism>
<protein>
    <submittedName>
        <fullName evidence="1">Uncharacterized protein</fullName>
    </submittedName>
</protein>
<accession>A0A0B1SLA9</accession>
<evidence type="ECO:0000313" key="2">
    <source>
        <dbReference type="Proteomes" id="UP000053660"/>
    </source>
</evidence>